<evidence type="ECO:0000256" key="4">
    <source>
        <dbReference type="ARBA" id="ARBA00022833"/>
    </source>
</evidence>
<evidence type="ECO:0000256" key="1">
    <source>
        <dbReference type="ARBA" id="ARBA00022723"/>
    </source>
</evidence>
<dbReference type="PANTHER" id="PTHR43096">
    <property type="entry name" value="DNAJ HOMOLOG 1, MITOCHONDRIAL-RELATED"/>
    <property type="match status" value="1"/>
</dbReference>
<name>A0BK64_PARTE</name>
<dbReference type="GO" id="GO:0005737">
    <property type="term" value="C:cytoplasm"/>
    <property type="evidence" value="ECO:0000318"/>
    <property type="project" value="GO_Central"/>
</dbReference>
<feature type="region of interest" description="Disordered" evidence="7">
    <location>
        <begin position="113"/>
        <end position="137"/>
    </location>
</feature>
<dbReference type="GeneID" id="5012113"/>
<dbReference type="InterPro" id="IPR036869">
    <property type="entry name" value="J_dom_sf"/>
</dbReference>
<dbReference type="SUPFAM" id="SSF57938">
    <property type="entry name" value="DnaJ/Hsp40 cysteine-rich domain"/>
    <property type="match status" value="1"/>
</dbReference>
<dbReference type="GO" id="GO:0042026">
    <property type="term" value="P:protein refolding"/>
    <property type="evidence" value="ECO:0000318"/>
    <property type="project" value="GO_Central"/>
</dbReference>
<dbReference type="InterPro" id="IPR036410">
    <property type="entry name" value="HSP_DnaJ_Cys-rich_dom_sf"/>
</dbReference>
<evidence type="ECO:0000256" key="7">
    <source>
        <dbReference type="SAM" id="MobiDB-lite"/>
    </source>
</evidence>
<dbReference type="PROSITE" id="PS50076">
    <property type="entry name" value="DNAJ_2"/>
    <property type="match status" value="1"/>
</dbReference>
<dbReference type="Gene3D" id="1.10.287.110">
    <property type="entry name" value="DnaJ domain"/>
    <property type="match status" value="1"/>
</dbReference>
<keyword evidence="1 6" id="KW-0479">Metal-binding</keyword>
<dbReference type="KEGG" id="ptm:GSPATT00029561001"/>
<dbReference type="Gene3D" id="2.10.230.10">
    <property type="entry name" value="Heat shock protein DnaJ, cysteine-rich domain"/>
    <property type="match status" value="1"/>
</dbReference>
<dbReference type="Gene3D" id="2.60.260.20">
    <property type="entry name" value="Urease metallochaperone UreE, N-terminal domain"/>
    <property type="match status" value="2"/>
</dbReference>
<dbReference type="HOGENOM" id="CLU_017633_0_7_1"/>
<dbReference type="GO" id="GO:0051082">
    <property type="term" value="F:unfolded protein binding"/>
    <property type="evidence" value="ECO:0000318"/>
    <property type="project" value="GO_Central"/>
</dbReference>
<dbReference type="STRING" id="5888.A0BK64"/>
<dbReference type="InParanoid" id="A0BK64"/>
<gene>
    <name evidence="10" type="ORF">GSPATT00029561001</name>
</gene>
<keyword evidence="3 6" id="KW-0863">Zinc-finger</keyword>
<feature type="zinc finger region" description="CR-type" evidence="6">
    <location>
        <begin position="198"/>
        <end position="276"/>
    </location>
</feature>
<dbReference type="HAMAP" id="MF_01152">
    <property type="entry name" value="DnaJ"/>
    <property type="match status" value="1"/>
</dbReference>
<dbReference type="GO" id="GO:0005524">
    <property type="term" value="F:ATP binding"/>
    <property type="evidence" value="ECO:0007669"/>
    <property type="project" value="InterPro"/>
</dbReference>
<feature type="domain" description="CR-type" evidence="9">
    <location>
        <begin position="198"/>
        <end position="276"/>
    </location>
</feature>
<sequence>MSLSMSRKRKICLLRIHQQCDQIINDVIKQLSMIKKLFYTFSTISNPYKVLGINKGASPQEIKQAYYKLAQLYHPDKNAAKDAAKMFTQVNNAYEILSDESKRRMYDTCGVQEDNSDEQDFEDELRGNANSYQQKARRKQSKGKYYSKFHQAEYETIFSEFDQFFQQKHGKKKAYYAKKKGDDIKLDLNLSFKDSVFGGKHKLSYNRQKTCDTCKGSRCAPGKTAQKCFSCGGSGWLFYVDGGSSMEVKCNNCDGWGKVVRDPCHTCEGSGIVEKEFDIEIELPKGIQNGTIIRQSRYGHASQYQGEPGDLLIEVEVEEDNTLRRDGNNIISELELSVSEMVLGCKKQIQTIWGALEISIPGAQQPRTKLQIPQYGIQYGQSQWKKGDHIVILNLEIPQQVNERTKQLYYELLKQL</sequence>
<keyword evidence="11" id="KW-1185">Reference proteome</keyword>
<dbReference type="AlphaFoldDB" id="A0BK64"/>
<dbReference type="GO" id="GO:0031072">
    <property type="term" value="F:heat shock protein binding"/>
    <property type="evidence" value="ECO:0007669"/>
    <property type="project" value="InterPro"/>
</dbReference>
<keyword evidence="2" id="KW-0677">Repeat</keyword>
<dbReference type="RefSeq" id="XP_001426329.1">
    <property type="nucleotide sequence ID" value="XM_001426292.1"/>
</dbReference>
<dbReference type="CDD" id="cd06257">
    <property type="entry name" value="DnaJ"/>
    <property type="match status" value="1"/>
</dbReference>
<dbReference type="Proteomes" id="UP000000600">
    <property type="component" value="Unassembled WGS sequence"/>
</dbReference>
<feature type="domain" description="J" evidence="8">
    <location>
        <begin position="46"/>
        <end position="110"/>
    </location>
</feature>
<dbReference type="Pfam" id="PF00226">
    <property type="entry name" value="DnaJ"/>
    <property type="match status" value="1"/>
</dbReference>
<dbReference type="PROSITE" id="PS00636">
    <property type="entry name" value="DNAJ_1"/>
    <property type="match status" value="1"/>
</dbReference>
<dbReference type="EMBL" id="CT867999">
    <property type="protein sequence ID" value="CAK58931.1"/>
    <property type="molecule type" value="Genomic_DNA"/>
</dbReference>
<evidence type="ECO:0000256" key="2">
    <source>
        <dbReference type="ARBA" id="ARBA00022737"/>
    </source>
</evidence>
<dbReference type="OMA" id="LWGSIKN"/>
<dbReference type="InterPro" id="IPR001305">
    <property type="entry name" value="HSP_DnaJ_Cys-rich_dom"/>
</dbReference>
<keyword evidence="4 6" id="KW-0862">Zinc</keyword>
<dbReference type="CDD" id="cd10719">
    <property type="entry name" value="DnaJ_zf"/>
    <property type="match status" value="1"/>
</dbReference>
<evidence type="ECO:0000256" key="5">
    <source>
        <dbReference type="ARBA" id="ARBA00023186"/>
    </source>
</evidence>
<dbReference type="InterPro" id="IPR012724">
    <property type="entry name" value="DnaJ"/>
</dbReference>
<dbReference type="OrthoDB" id="10256793at2759"/>
<dbReference type="CDD" id="cd10747">
    <property type="entry name" value="DnaJ_C"/>
    <property type="match status" value="1"/>
</dbReference>
<dbReference type="FunFam" id="1.10.287.110:FF:000385">
    <property type="entry name" value="Uncharacterized protein"/>
    <property type="match status" value="1"/>
</dbReference>
<dbReference type="GO" id="GO:0009408">
    <property type="term" value="P:response to heat"/>
    <property type="evidence" value="ECO:0007669"/>
    <property type="project" value="InterPro"/>
</dbReference>
<dbReference type="SUPFAM" id="SSF49493">
    <property type="entry name" value="HSP40/DnaJ peptide-binding domain"/>
    <property type="match status" value="2"/>
</dbReference>
<keyword evidence="5" id="KW-0143">Chaperone</keyword>
<dbReference type="InterPro" id="IPR001623">
    <property type="entry name" value="DnaJ_domain"/>
</dbReference>
<evidence type="ECO:0000259" key="9">
    <source>
        <dbReference type="PROSITE" id="PS51188"/>
    </source>
</evidence>
<dbReference type="InterPro" id="IPR018253">
    <property type="entry name" value="DnaJ_domain_CS"/>
</dbReference>
<protein>
    <recommendedName>
        <fullName evidence="12">J domain-containing protein</fullName>
    </recommendedName>
</protein>
<accession>A0BK64</accession>
<dbReference type="PROSITE" id="PS51188">
    <property type="entry name" value="ZF_CR"/>
    <property type="match status" value="1"/>
</dbReference>
<evidence type="ECO:0000256" key="6">
    <source>
        <dbReference type="PROSITE-ProRule" id="PRU00546"/>
    </source>
</evidence>
<dbReference type="Pfam" id="PF00684">
    <property type="entry name" value="DnaJ_CXXCXGXG"/>
    <property type="match status" value="1"/>
</dbReference>
<dbReference type="Pfam" id="PF01556">
    <property type="entry name" value="DnaJ_C"/>
    <property type="match status" value="1"/>
</dbReference>
<evidence type="ECO:0000256" key="3">
    <source>
        <dbReference type="ARBA" id="ARBA00022771"/>
    </source>
</evidence>
<dbReference type="InterPro" id="IPR008971">
    <property type="entry name" value="HSP40/DnaJ_pept-bd"/>
</dbReference>
<proteinExistence type="inferred from homology"/>
<evidence type="ECO:0000313" key="10">
    <source>
        <dbReference type="EMBL" id="CAK58931.1"/>
    </source>
</evidence>
<dbReference type="GO" id="GO:0008270">
    <property type="term" value="F:zinc ion binding"/>
    <property type="evidence" value="ECO:0007669"/>
    <property type="project" value="UniProtKB-KW"/>
</dbReference>
<dbReference type="SMART" id="SM00271">
    <property type="entry name" value="DnaJ"/>
    <property type="match status" value="1"/>
</dbReference>
<dbReference type="PANTHER" id="PTHR43096:SF52">
    <property type="entry name" value="DNAJ HOMOLOG 1, MITOCHONDRIAL-RELATED"/>
    <property type="match status" value="1"/>
</dbReference>
<evidence type="ECO:0008006" key="12">
    <source>
        <dbReference type="Google" id="ProtNLM"/>
    </source>
</evidence>
<feature type="compositionally biased region" description="Acidic residues" evidence="7">
    <location>
        <begin position="114"/>
        <end position="123"/>
    </location>
</feature>
<dbReference type="eggNOG" id="KOG0715">
    <property type="taxonomic scope" value="Eukaryota"/>
</dbReference>
<organism evidence="10 11">
    <name type="scientific">Paramecium tetraurelia</name>
    <dbReference type="NCBI Taxonomy" id="5888"/>
    <lineage>
        <taxon>Eukaryota</taxon>
        <taxon>Sar</taxon>
        <taxon>Alveolata</taxon>
        <taxon>Ciliophora</taxon>
        <taxon>Intramacronucleata</taxon>
        <taxon>Oligohymenophorea</taxon>
        <taxon>Peniculida</taxon>
        <taxon>Parameciidae</taxon>
        <taxon>Paramecium</taxon>
    </lineage>
</organism>
<reference evidence="10 11" key="1">
    <citation type="journal article" date="2006" name="Nature">
        <title>Global trends of whole-genome duplications revealed by the ciliate Paramecium tetraurelia.</title>
        <authorList>
            <consortium name="Genoscope"/>
            <person name="Aury J.-M."/>
            <person name="Jaillon O."/>
            <person name="Duret L."/>
            <person name="Noel B."/>
            <person name="Jubin C."/>
            <person name="Porcel B.M."/>
            <person name="Segurens B."/>
            <person name="Daubin V."/>
            <person name="Anthouard V."/>
            <person name="Aiach N."/>
            <person name="Arnaiz O."/>
            <person name="Billaut A."/>
            <person name="Beisson J."/>
            <person name="Blanc I."/>
            <person name="Bouhouche K."/>
            <person name="Camara F."/>
            <person name="Duharcourt S."/>
            <person name="Guigo R."/>
            <person name="Gogendeau D."/>
            <person name="Katinka M."/>
            <person name="Keller A.-M."/>
            <person name="Kissmehl R."/>
            <person name="Klotz C."/>
            <person name="Koll F."/>
            <person name="Le Moue A."/>
            <person name="Lepere C."/>
            <person name="Malinsky S."/>
            <person name="Nowacki M."/>
            <person name="Nowak J.K."/>
            <person name="Plattner H."/>
            <person name="Poulain J."/>
            <person name="Ruiz F."/>
            <person name="Serrano V."/>
            <person name="Zagulski M."/>
            <person name="Dessen P."/>
            <person name="Betermier M."/>
            <person name="Weissenbach J."/>
            <person name="Scarpelli C."/>
            <person name="Schachter V."/>
            <person name="Sperling L."/>
            <person name="Meyer E."/>
            <person name="Cohen J."/>
            <person name="Wincker P."/>
        </authorList>
    </citation>
    <scope>NUCLEOTIDE SEQUENCE [LARGE SCALE GENOMIC DNA]</scope>
    <source>
        <strain evidence="10 11">Stock d4-2</strain>
    </source>
</reference>
<evidence type="ECO:0000259" key="8">
    <source>
        <dbReference type="PROSITE" id="PS50076"/>
    </source>
</evidence>
<evidence type="ECO:0000313" key="11">
    <source>
        <dbReference type="Proteomes" id="UP000000600"/>
    </source>
</evidence>
<dbReference type="InterPro" id="IPR002939">
    <property type="entry name" value="DnaJ_C"/>
</dbReference>
<dbReference type="SUPFAM" id="SSF46565">
    <property type="entry name" value="Chaperone J-domain"/>
    <property type="match status" value="1"/>
</dbReference>
<dbReference type="PRINTS" id="PR00625">
    <property type="entry name" value="JDOMAIN"/>
</dbReference>